<organism evidence="1 2">
    <name type="scientific">Oenococcus oeni</name>
    <name type="common">Leuconostoc oenos</name>
    <dbReference type="NCBI Taxonomy" id="1247"/>
    <lineage>
        <taxon>Bacteria</taxon>
        <taxon>Bacillati</taxon>
        <taxon>Bacillota</taxon>
        <taxon>Bacilli</taxon>
        <taxon>Lactobacillales</taxon>
        <taxon>Lactobacillaceae</taxon>
        <taxon>Oenococcus</taxon>
    </lineage>
</organism>
<reference evidence="1" key="1">
    <citation type="submission" date="2019-10" db="EMBL/GenBank/DDBJ databases">
        <title>Malate fermentation in French cider.</title>
        <authorList>
            <person name="Cousin F.J."/>
            <person name="Medina Fernandez S."/>
            <person name="Misery B."/>
            <person name="Laplace J.-M."/>
            <person name="Cretenet M."/>
        </authorList>
    </citation>
    <scope>NUCLEOTIDE SEQUENCE</scope>
    <source>
        <strain evidence="1">UCMA15129</strain>
    </source>
</reference>
<name>A0A483C9V5_OENOE</name>
<gene>
    <name evidence="1" type="ORF">GA838_07545</name>
</gene>
<evidence type="ECO:0000313" key="2">
    <source>
        <dbReference type="Proteomes" id="UP001281024"/>
    </source>
</evidence>
<dbReference type="AlphaFoldDB" id="A0A483C9V5"/>
<protein>
    <submittedName>
        <fullName evidence="1">Uncharacterized protein</fullName>
    </submittedName>
</protein>
<evidence type="ECO:0000313" key="1">
    <source>
        <dbReference type="EMBL" id="MDV7715596.1"/>
    </source>
</evidence>
<sequence length="188" mass="22108">MTAGQYKEIIVLRIKIPNNFKLVKTITAPFNQQVVNIKRYQGESKINYNGPHITIVDDNHGTIHEFSKLITENNYSLPEDKEAQSIAKKIISNFDPQRFQELVFLEIEDQVRYFFDKNGQKNKIPILWIKYKDNDDAFSWVGIAGKGEVVEYERQAYYDYVNGRGKTEQWANDDWLLKHKDLLFSKLK</sequence>
<proteinExistence type="predicted"/>
<dbReference type="EMBL" id="WERV01000006">
    <property type="protein sequence ID" value="MDV7715596.1"/>
    <property type="molecule type" value="Genomic_DNA"/>
</dbReference>
<dbReference type="RefSeq" id="WP_002817516.1">
    <property type="nucleotide sequence ID" value="NZ_CP038451.1"/>
</dbReference>
<comment type="caution">
    <text evidence="1">The sequence shown here is derived from an EMBL/GenBank/DDBJ whole genome shotgun (WGS) entry which is preliminary data.</text>
</comment>
<accession>A0A483C9V5</accession>
<dbReference type="Proteomes" id="UP001281024">
    <property type="component" value="Unassembled WGS sequence"/>
</dbReference>